<keyword evidence="3 6" id="KW-0479">Metal-binding</keyword>
<evidence type="ECO:0000313" key="8">
    <source>
        <dbReference type="EMBL" id="MDX8153165.1"/>
    </source>
</evidence>
<comment type="caution">
    <text evidence="8">The sequence shown here is derived from an EMBL/GenBank/DDBJ whole genome shotgun (WGS) entry which is preliminary data.</text>
</comment>
<comment type="cofactor">
    <cofactor evidence="6">
        <name>Mg(2+)</name>
        <dbReference type="ChEBI" id="CHEBI:18420"/>
    </cofactor>
</comment>
<gene>
    <name evidence="6" type="primary">vapC</name>
    <name evidence="8" type="ORF">SK069_16325</name>
</gene>
<evidence type="ECO:0000259" key="7">
    <source>
        <dbReference type="Pfam" id="PF01850"/>
    </source>
</evidence>
<keyword evidence="6" id="KW-0800">Toxin</keyword>
<dbReference type="InterPro" id="IPR002716">
    <property type="entry name" value="PIN_dom"/>
</dbReference>
<dbReference type="InterPro" id="IPR006226">
    <property type="entry name" value="Mtu_PIN"/>
</dbReference>
<dbReference type="EC" id="3.1.-.-" evidence="6"/>
<feature type="binding site" evidence="6">
    <location>
        <position position="11"/>
    </location>
    <ligand>
        <name>Mg(2+)</name>
        <dbReference type="ChEBI" id="CHEBI:18420"/>
    </ligand>
</feature>
<keyword evidence="4 6" id="KW-0378">Hydrolase</keyword>
<organism evidence="8 9">
    <name type="scientific">Patulibacter brassicae</name>
    <dbReference type="NCBI Taxonomy" id="1705717"/>
    <lineage>
        <taxon>Bacteria</taxon>
        <taxon>Bacillati</taxon>
        <taxon>Actinomycetota</taxon>
        <taxon>Thermoleophilia</taxon>
        <taxon>Solirubrobacterales</taxon>
        <taxon>Patulibacteraceae</taxon>
        <taxon>Patulibacter</taxon>
    </lineage>
</organism>
<dbReference type="Proteomes" id="UP001277761">
    <property type="component" value="Unassembled WGS sequence"/>
</dbReference>
<dbReference type="EMBL" id="JAXAVX010000011">
    <property type="protein sequence ID" value="MDX8153165.1"/>
    <property type="molecule type" value="Genomic_DNA"/>
</dbReference>
<dbReference type="RefSeq" id="WP_319955316.1">
    <property type="nucleotide sequence ID" value="NZ_JAXAVX010000011.1"/>
</dbReference>
<keyword evidence="9" id="KW-1185">Reference proteome</keyword>
<protein>
    <recommendedName>
        <fullName evidence="6">Ribonuclease VapC</fullName>
        <shortName evidence="6">RNase VapC</shortName>
        <ecNumber evidence="6">3.1.-.-</ecNumber>
    </recommendedName>
    <alternativeName>
        <fullName evidence="6">Toxin VapC</fullName>
    </alternativeName>
</protein>
<evidence type="ECO:0000256" key="6">
    <source>
        <dbReference type="HAMAP-Rule" id="MF_00265"/>
    </source>
</evidence>
<evidence type="ECO:0000256" key="4">
    <source>
        <dbReference type="ARBA" id="ARBA00022801"/>
    </source>
</evidence>
<evidence type="ECO:0000256" key="5">
    <source>
        <dbReference type="ARBA" id="ARBA00022842"/>
    </source>
</evidence>
<evidence type="ECO:0000256" key="3">
    <source>
        <dbReference type="ARBA" id="ARBA00022723"/>
    </source>
</evidence>
<feature type="domain" description="PIN" evidence="7">
    <location>
        <begin position="9"/>
        <end position="129"/>
    </location>
</feature>
<keyword evidence="2 6" id="KW-0540">Nuclease</keyword>
<evidence type="ECO:0000256" key="1">
    <source>
        <dbReference type="ARBA" id="ARBA00022649"/>
    </source>
</evidence>
<accession>A0ABU4VP08</accession>
<comment type="similarity">
    <text evidence="6">Belongs to the PINc/VapC protein family.</text>
</comment>
<dbReference type="NCBIfam" id="TIGR00028">
    <property type="entry name" value="Mtu_PIN_fam"/>
    <property type="match status" value="1"/>
</dbReference>
<dbReference type="InterPro" id="IPR022907">
    <property type="entry name" value="VapC_family"/>
</dbReference>
<dbReference type="SUPFAM" id="SSF88723">
    <property type="entry name" value="PIN domain-like"/>
    <property type="match status" value="1"/>
</dbReference>
<name>A0ABU4VP08_9ACTN</name>
<reference evidence="8 9" key="1">
    <citation type="submission" date="2023-11" db="EMBL/GenBank/DDBJ databases">
        <authorList>
            <person name="Xu M."/>
            <person name="Jiang T."/>
        </authorList>
    </citation>
    <scope>NUCLEOTIDE SEQUENCE [LARGE SCALE GENOMIC DNA]</scope>
    <source>
        <strain evidence="8 9">SD</strain>
    </source>
</reference>
<sequence>MGGRVDGALLDVNALVALAWDSHVHHVAIRTWFDEHHRRGWATSAITESGFVRVSSNPRVLPHSIDVGAAIGVLARMRAAAGHRFLADGVSPTDPDVPRIVGHRQVTDALLLTIARRAGLRIVTFDRALMTLAGDRDVELLEG</sequence>
<proteinExistence type="inferred from homology"/>
<keyword evidence="1 6" id="KW-1277">Toxin-antitoxin system</keyword>
<dbReference type="HAMAP" id="MF_00265">
    <property type="entry name" value="VapC_Nob1"/>
    <property type="match status" value="1"/>
</dbReference>
<comment type="function">
    <text evidence="6">Toxic component of a toxin-antitoxin (TA) system. An RNase.</text>
</comment>
<dbReference type="Pfam" id="PF01850">
    <property type="entry name" value="PIN"/>
    <property type="match status" value="1"/>
</dbReference>
<keyword evidence="5 6" id="KW-0460">Magnesium</keyword>
<dbReference type="InterPro" id="IPR029060">
    <property type="entry name" value="PIN-like_dom_sf"/>
</dbReference>
<feature type="binding site" evidence="6">
    <location>
        <position position="108"/>
    </location>
    <ligand>
        <name>Mg(2+)</name>
        <dbReference type="ChEBI" id="CHEBI:18420"/>
    </ligand>
</feature>
<evidence type="ECO:0000313" key="9">
    <source>
        <dbReference type="Proteomes" id="UP001277761"/>
    </source>
</evidence>
<evidence type="ECO:0000256" key="2">
    <source>
        <dbReference type="ARBA" id="ARBA00022722"/>
    </source>
</evidence>